<dbReference type="PROSITE" id="PS50192">
    <property type="entry name" value="T_SNARE"/>
    <property type="match status" value="1"/>
</dbReference>
<feature type="coiled-coil region" evidence="7">
    <location>
        <begin position="137"/>
        <end position="164"/>
    </location>
</feature>
<gene>
    <name evidence="11" type="primary">SSO2</name>
    <name evidence="11" type="ORF">EHS24_007010</name>
</gene>
<dbReference type="GO" id="GO:0048278">
    <property type="term" value="P:vesicle docking"/>
    <property type="evidence" value="ECO:0007669"/>
    <property type="project" value="TreeGrafter"/>
</dbReference>
<evidence type="ECO:0000256" key="8">
    <source>
        <dbReference type="SAM" id="MobiDB-lite"/>
    </source>
</evidence>
<feature type="transmembrane region" description="Helical" evidence="9">
    <location>
        <begin position="292"/>
        <end position="315"/>
    </location>
</feature>
<dbReference type="AlphaFoldDB" id="A0A427XWX2"/>
<dbReference type="GO" id="GO:0031201">
    <property type="term" value="C:SNARE complex"/>
    <property type="evidence" value="ECO:0007669"/>
    <property type="project" value="TreeGrafter"/>
</dbReference>
<evidence type="ECO:0000256" key="6">
    <source>
        <dbReference type="ARBA" id="ARBA00023136"/>
    </source>
</evidence>
<dbReference type="GO" id="GO:0006906">
    <property type="term" value="P:vesicle fusion"/>
    <property type="evidence" value="ECO:0007669"/>
    <property type="project" value="TreeGrafter"/>
</dbReference>
<keyword evidence="3 9" id="KW-0812">Transmembrane</keyword>
<comment type="subcellular location">
    <subcellularLocation>
        <location evidence="1">Membrane</location>
        <topology evidence="1">Single-pass type IV membrane protein</topology>
    </subcellularLocation>
</comment>
<dbReference type="InterPro" id="IPR006011">
    <property type="entry name" value="Syntaxin_N"/>
</dbReference>
<proteinExistence type="inferred from homology"/>
<comment type="caution">
    <text evidence="11">The sequence shown here is derived from an EMBL/GenBank/DDBJ whole genome shotgun (WGS) entry which is preliminary data.</text>
</comment>
<name>A0A427XWX2_9TREE</name>
<protein>
    <submittedName>
        <fullName evidence="11">Syntaxin</fullName>
    </submittedName>
</protein>
<sequence length="318" mass="35689">MARDRLQNSGINYGDHSAPGSNPYAQAQQQSYPPQQQYDQYAQVPQAYSPVGGNYPMTETGGGVGGGDFWSQLTDTNNLLAQLEQEIQAVRNGHQQSLNSSDPNAIANVDRLSDQAKSTREQCKLAIKSLAKQSKGNKQFKQQVDTANNRFRGLLQEHQQVEKEYRKKTRDRAERQYKIVKPDATPEEIKDVIDSDNPQVFAQALLNTNRYGAARGAYREVQERHAEIQKIEKTMTELAQMFNEMAMLVEQQNEAIADVENQTQQVNTDIQRGNTQLDSAVNKARAARKKKIICLIICILIICIIALVVGLYYGLKGK</sequence>
<dbReference type="FunFam" id="1.20.58.70:FF:000008">
    <property type="entry name" value="Syntaxin family protein"/>
    <property type="match status" value="1"/>
</dbReference>
<dbReference type="InterPro" id="IPR010989">
    <property type="entry name" value="SNARE"/>
</dbReference>
<feature type="coiled-coil region" evidence="7">
    <location>
        <begin position="73"/>
        <end position="100"/>
    </location>
</feature>
<evidence type="ECO:0000256" key="9">
    <source>
        <dbReference type="SAM" id="Phobius"/>
    </source>
</evidence>
<dbReference type="SUPFAM" id="SSF47661">
    <property type="entry name" value="t-snare proteins"/>
    <property type="match status" value="1"/>
</dbReference>
<dbReference type="GO" id="GO:0006887">
    <property type="term" value="P:exocytosis"/>
    <property type="evidence" value="ECO:0007669"/>
    <property type="project" value="TreeGrafter"/>
</dbReference>
<dbReference type="InterPro" id="IPR000727">
    <property type="entry name" value="T_SNARE_dom"/>
</dbReference>
<dbReference type="GeneID" id="39591553"/>
<dbReference type="RefSeq" id="XP_028477284.1">
    <property type="nucleotide sequence ID" value="XM_028622392.1"/>
</dbReference>
<dbReference type="Pfam" id="PF05739">
    <property type="entry name" value="SNARE"/>
    <property type="match status" value="1"/>
</dbReference>
<evidence type="ECO:0000256" key="7">
    <source>
        <dbReference type="SAM" id="Coils"/>
    </source>
</evidence>
<feature type="region of interest" description="Disordered" evidence="8">
    <location>
        <begin position="1"/>
        <end position="40"/>
    </location>
</feature>
<evidence type="ECO:0000256" key="5">
    <source>
        <dbReference type="ARBA" id="ARBA00023054"/>
    </source>
</evidence>
<evidence type="ECO:0000313" key="11">
    <source>
        <dbReference type="EMBL" id="RSH83332.1"/>
    </source>
</evidence>
<dbReference type="GO" id="GO:0005484">
    <property type="term" value="F:SNAP receptor activity"/>
    <property type="evidence" value="ECO:0007669"/>
    <property type="project" value="TreeGrafter"/>
</dbReference>
<dbReference type="SMART" id="SM00397">
    <property type="entry name" value="t_SNARE"/>
    <property type="match status" value="1"/>
</dbReference>
<dbReference type="GO" id="GO:0000149">
    <property type="term" value="F:SNARE binding"/>
    <property type="evidence" value="ECO:0007669"/>
    <property type="project" value="TreeGrafter"/>
</dbReference>
<dbReference type="CDD" id="cd15849">
    <property type="entry name" value="SNARE_Sso1"/>
    <property type="match status" value="1"/>
</dbReference>
<dbReference type="OrthoDB" id="10255013at2759"/>
<dbReference type="EMBL" id="RSCE01000004">
    <property type="protein sequence ID" value="RSH83332.1"/>
    <property type="molecule type" value="Genomic_DNA"/>
</dbReference>
<dbReference type="PANTHER" id="PTHR19957:SF307">
    <property type="entry name" value="PROTEIN SSO1-RELATED"/>
    <property type="match status" value="1"/>
</dbReference>
<feature type="domain" description="T-SNARE coiled-coil homology" evidence="10">
    <location>
        <begin position="218"/>
        <end position="280"/>
    </location>
</feature>
<dbReference type="Gene3D" id="1.20.58.70">
    <property type="match status" value="1"/>
</dbReference>
<keyword evidence="6 9" id="KW-0472">Membrane</keyword>
<dbReference type="GO" id="GO:0006886">
    <property type="term" value="P:intracellular protein transport"/>
    <property type="evidence" value="ECO:0007669"/>
    <property type="project" value="TreeGrafter"/>
</dbReference>
<dbReference type="STRING" id="105984.A0A427XWX2"/>
<dbReference type="GO" id="GO:0005886">
    <property type="term" value="C:plasma membrane"/>
    <property type="evidence" value="ECO:0007669"/>
    <property type="project" value="TreeGrafter"/>
</dbReference>
<keyword evidence="5 7" id="KW-0175">Coiled coil</keyword>
<keyword evidence="4 9" id="KW-1133">Transmembrane helix</keyword>
<dbReference type="InterPro" id="IPR045242">
    <property type="entry name" value="Syntaxin"/>
</dbReference>
<evidence type="ECO:0000256" key="2">
    <source>
        <dbReference type="ARBA" id="ARBA00009063"/>
    </source>
</evidence>
<evidence type="ECO:0000313" key="12">
    <source>
        <dbReference type="Proteomes" id="UP000279236"/>
    </source>
</evidence>
<reference evidence="11 12" key="1">
    <citation type="submission" date="2018-11" db="EMBL/GenBank/DDBJ databases">
        <title>Genome sequence of Apiotrichum porosum DSM 27194.</title>
        <authorList>
            <person name="Aliyu H."/>
            <person name="Gorte O."/>
            <person name="Ochsenreither K."/>
        </authorList>
    </citation>
    <scope>NUCLEOTIDE SEQUENCE [LARGE SCALE GENOMIC DNA]</scope>
    <source>
        <strain evidence="11 12">DSM 27194</strain>
    </source>
</reference>
<evidence type="ECO:0000256" key="1">
    <source>
        <dbReference type="ARBA" id="ARBA00004211"/>
    </source>
</evidence>
<comment type="similarity">
    <text evidence="2">Belongs to the syntaxin family.</text>
</comment>
<organism evidence="11 12">
    <name type="scientific">Apiotrichum porosum</name>
    <dbReference type="NCBI Taxonomy" id="105984"/>
    <lineage>
        <taxon>Eukaryota</taxon>
        <taxon>Fungi</taxon>
        <taxon>Dikarya</taxon>
        <taxon>Basidiomycota</taxon>
        <taxon>Agaricomycotina</taxon>
        <taxon>Tremellomycetes</taxon>
        <taxon>Trichosporonales</taxon>
        <taxon>Trichosporonaceae</taxon>
        <taxon>Apiotrichum</taxon>
    </lineage>
</organism>
<evidence type="ECO:0000259" key="10">
    <source>
        <dbReference type="PROSITE" id="PS50192"/>
    </source>
</evidence>
<dbReference type="Proteomes" id="UP000279236">
    <property type="component" value="Unassembled WGS sequence"/>
</dbReference>
<dbReference type="PANTHER" id="PTHR19957">
    <property type="entry name" value="SYNTAXIN"/>
    <property type="match status" value="1"/>
</dbReference>
<evidence type="ECO:0000256" key="4">
    <source>
        <dbReference type="ARBA" id="ARBA00022989"/>
    </source>
</evidence>
<dbReference type="GO" id="GO:0012505">
    <property type="term" value="C:endomembrane system"/>
    <property type="evidence" value="ECO:0007669"/>
    <property type="project" value="TreeGrafter"/>
</dbReference>
<dbReference type="Pfam" id="PF00804">
    <property type="entry name" value="Syntaxin"/>
    <property type="match status" value="1"/>
</dbReference>
<accession>A0A427XWX2</accession>
<evidence type="ECO:0000256" key="3">
    <source>
        <dbReference type="ARBA" id="ARBA00022692"/>
    </source>
</evidence>
<keyword evidence="12" id="KW-1185">Reference proteome</keyword>
<feature type="compositionally biased region" description="Low complexity" evidence="8">
    <location>
        <begin position="23"/>
        <end position="40"/>
    </location>
</feature>